<keyword evidence="3" id="KW-1185">Reference proteome</keyword>
<reference evidence="2 3" key="1">
    <citation type="submission" date="2019-01" db="EMBL/GenBank/DDBJ databases">
        <title>Ktedonosporobacter rubrisoli SCAWS-G2.</title>
        <authorList>
            <person name="Huang Y."/>
            <person name="Yan B."/>
        </authorList>
    </citation>
    <scope>NUCLEOTIDE SEQUENCE [LARGE SCALE GENOMIC DNA]</scope>
    <source>
        <strain evidence="2 3">SCAWS-G2</strain>
    </source>
</reference>
<dbReference type="KEGG" id="kbs:EPA93_46085"/>
<proteinExistence type="predicted"/>
<protein>
    <submittedName>
        <fullName evidence="2">Uncharacterized protein</fullName>
    </submittedName>
</protein>
<evidence type="ECO:0000256" key="1">
    <source>
        <dbReference type="SAM" id="MobiDB-lite"/>
    </source>
</evidence>
<gene>
    <name evidence="2" type="ORF">EPA93_46085</name>
</gene>
<evidence type="ECO:0000313" key="3">
    <source>
        <dbReference type="Proteomes" id="UP000290365"/>
    </source>
</evidence>
<dbReference type="Proteomes" id="UP000290365">
    <property type="component" value="Chromosome"/>
</dbReference>
<dbReference type="AlphaFoldDB" id="A0A4P6K4G8"/>
<name>A0A4P6K4G8_KTERU</name>
<organism evidence="2 3">
    <name type="scientific">Ktedonosporobacter rubrisoli</name>
    <dbReference type="NCBI Taxonomy" id="2509675"/>
    <lineage>
        <taxon>Bacteria</taxon>
        <taxon>Bacillati</taxon>
        <taxon>Chloroflexota</taxon>
        <taxon>Ktedonobacteria</taxon>
        <taxon>Ktedonobacterales</taxon>
        <taxon>Ktedonosporobacteraceae</taxon>
        <taxon>Ktedonosporobacter</taxon>
    </lineage>
</organism>
<accession>A0A4P6K4G8</accession>
<feature type="region of interest" description="Disordered" evidence="1">
    <location>
        <begin position="29"/>
        <end position="85"/>
    </location>
</feature>
<feature type="compositionally biased region" description="Polar residues" evidence="1">
    <location>
        <begin position="33"/>
        <end position="44"/>
    </location>
</feature>
<sequence>MKKRIVTFFGLSLLIPGLALGILTYHPLDRDYSTPNGTRVTSVSPAGDRDGPTPDGTRVTLVSPAGDRDAPTPNGTGASPAGDRD</sequence>
<dbReference type="EMBL" id="CP035758">
    <property type="protein sequence ID" value="QBD82945.1"/>
    <property type="molecule type" value="Genomic_DNA"/>
</dbReference>
<dbReference type="RefSeq" id="WP_129894014.1">
    <property type="nucleotide sequence ID" value="NZ_CP035758.1"/>
</dbReference>
<evidence type="ECO:0000313" key="2">
    <source>
        <dbReference type="EMBL" id="QBD82945.1"/>
    </source>
</evidence>